<dbReference type="SUPFAM" id="SSF52266">
    <property type="entry name" value="SGNH hydrolase"/>
    <property type="match status" value="1"/>
</dbReference>
<organism evidence="2 3">
    <name type="scientific">[Anoxybacillus] calidus</name>
    <dbReference type="NCBI Taxonomy" id="575178"/>
    <lineage>
        <taxon>Bacteria</taxon>
        <taxon>Bacillati</taxon>
        <taxon>Bacillota</taxon>
        <taxon>Bacilli</taxon>
        <taxon>Bacillales</taxon>
        <taxon>Anoxybacillaceae</taxon>
        <taxon>Paranoxybacillus</taxon>
    </lineage>
</organism>
<evidence type="ECO:0000259" key="1">
    <source>
        <dbReference type="Pfam" id="PF13472"/>
    </source>
</evidence>
<dbReference type="Gene3D" id="3.40.50.1110">
    <property type="entry name" value="SGNH hydrolase"/>
    <property type="match status" value="1"/>
</dbReference>
<comment type="caution">
    <text evidence="2">The sequence shown here is derived from an EMBL/GenBank/DDBJ whole genome shotgun (WGS) entry which is preliminary data.</text>
</comment>
<evidence type="ECO:0000313" key="3">
    <source>
        <dbReference type="Proteomes" id="UP000580891"/>
    </source>
</evidence>
<dbReference type="PANTHER" id="PTHR30383">
    <property type="entry name" value="THIOESTERASE 1/PROTEASE 1/LYSOPHOSPHOLIPASE L1"/>
    <property type="match status" value="1"/>
</dbReference>
<dbReference type="InterPro" id="IPR051532">
    <property type="entry name" value="Ester_Hydrolysis_Enzymes"/>
</dbReference>
<gene>
    <name evidence="2" type="ORF">HNQ85_002650</name>
</gene>
<dbReference type="Pfam" id="PF13472">
    <property type="entry name" value="Lipase_GDSL_2"/>
    <property type="match status" value="1"/>
</dbReference>
<dbReference type="Proteomes" id="UP000580891">
    <property type="component" value="Unassembled WGS sequence"/>
</dbReference>
<protein>
    <submittedName>
        <fullName evidence="2">Lysophospholipase L1-like esterase</fullName>
    </submittedName>
</protein>
<dbReference type="InterPro" id="IPR013830">
    <property type="entry name" value="SGNH_hydro"/>
</dbReference>
<dbReference type="CDD" id="cd04506">
    <property type="entry name" value="SGNH_hydrolase_YpmR_like"/>
    <property type="match status" value="1"/>
</dbReference>
<feature type="domain" description="SGNH hydrolase-type esterase" evidence="1">
    <location>
        <begin position="49"/>
        <end position="237"/>
    </location>
</feature>
<dbReference type="AlphaFoldDB" id="A0A7V9Z1H1"/>
<reference evidence="2 3" key="1">
    <citation type="submission" date="2020-07" db="EMBL/GenBank/DDBJ databases">
        <title>Genomic Encyclopedia of Type Strains, Phase IV (KMG-IV): sequencing the most valuable type-strain genomes for metagenomic binning, comparative biology and taxonomic classification.</title>
        <authorList>
            <person name="Goeker M."/>
        </authorList>
    </citation>
    <scope>NUCLEOTIDE SEQUENCE [LARGE SCALE GENOMIC DNA]</scope>
    <source>
        <strain evidence="2 3">DSM 25220</strain>
    </source>
</reference>
<proteinExistence type="predicted"/>
<dbReference type="EMBL" id="JACDUU010000006">
    <property type="protein sequence ID" value="MBA2872341.1"/>
    <property type="molecule type" value="Genomic_DNA"/>
</dbReference>
<sequence length="259" mass="29413">MVLLMMAGCSARPTSSQVEISEISMREVGLTEPLTIAEDFFPKDMNIVALGDSLTEGVGDSTKRGGYLAYLERKLLAHKAIKSVTITNLGKRGLRISKLDEVVDKNKNALQHADMIMITIGGNDMMKVVRSHFFDLSYSLFEKEQKKFAVKLEKLLETLRSINEDATIVLLGLYNPFGTLQAIPEIEQVIQLWNEGSKEVMDRYENTVFVEVADLFANHDDVLYSDQFHPNDLGYQLMAERVYERLEAEETLVLWIREQ</sequence>
<dbReference type="InterPro" id="IPR036514">
    <property type="entry name" value="SGNH_hydro_sf"/>
</dbReference>
<keyword evidence="3" id="KW-1185">Reference proteome</keyword>
<name>A0A7V9Z1H1_9BACL</name>
<dbReference type="GO" id="GO:0004622">
    <property type="term" value="F:phosphatidylcholine lysophospholipase activity"/>
    <property type="evidence" value="ECO:0007669"/>
    <property type="project" value="TreeGrafter"/>
</dbReference>
<evidence type="ECO:0000313" key="2">
    <source>
        <dbReference type="EMBL" id="MBA2872341.1"/>
    </source>
</evidence>
<accession>A0A7V9Z1H1</accession>
<dbReference type="PANTHER" id="PTHR30383:SF27">
    <property type="entry name" value="SPORE GERMINATION LIPASE LIPC"/>
    <property type="match status" value="1"/>
</dbReference>